<dbReference type="GO" id="GO:0016491">
    <property type="term" value="F:oxidoreductase activity"/>
    <property type="evidence" value="ECO:0007669"/>
    <property type="project" value="InterPro"/>
</dbReference>
<dbReference type="CDD" id="cd10017">
    <property type="entry name" value="B3_DNA"/>
    <property type="match status" value="1"/>
</dbReference>
<evidence type="ECO:0000256" key="4">
    <source>
        <dbReference type="ARBA" id="ARBA00023163"/>
    </source>
</evidence>
<dbReference type="InterPro" id="IPR002937">
    <property type="entry name" value="Amino_oxidase"/>
</dbReference>
<feature type="compositionally biased region" description="Low complexity" evidence="6">
    <location>
        <begin position="421"/>
        <end position="449"/>
    </location>
</feature>
<feature type="region of interest" description="Disordered" evidence="6">
    <location>
        <begin position="533"/>
        <end position="566"/>
    </location>
</feature>
<evidence type="ECO:0000313" key="9">
    <source>
        <dbReference type="Proteomes" id="UP000008141"/>
    </source>
</evidence>
<feature type="region of interest" description="Disordered" evidence="6">
    <location>
        <begin position="122"/>
        <end position="180"/>
    </location>
</feature>
<dbReference type="GO" id="GO:0003677">
    <property type="term" value="F:DNA binding"/>
    <property type="evidence" value="ECO:0007669"/>
    <property type="project" value="UniProtKB-KW"/>
</dbReference>
<name>E1ZNC9_CHLVA</name>
<dbReference type="InterPro" id="IPR036188">
    <property type="entry name" value="FAD/NAD-bd_sf"/>
</dbReference>
<feature type="compositionally biased region" description="Low complexity" evidence="6">
    <location>
        <begin position="214"/>
        <end position="236"/>
    </location>
</feature>
<feature type="compositionally biased region" description="Low complexity" evidence="6">
    <location>
        <begin position="1450"/>
        <end position="1467"/>
    </location>
</feature>
<dbReference type="OrthoDB" id="5046242at2759"/>
<keyword evidence="2" id="KW-0805">Transcription regulation</keyword>
<dbReference type="SUPFAM" id="SSF101936">
    <property type="entry name" value="DNA-binding pseudobarrel domain"/>
    <property type="match status" value="1"/>
</dbReference>
<keyword evidence="4" id="KW-0804">Transcription</keyword>
<dbReference type="PROSITE" id="PS50863">
    <property type="entry name" value="B3"/>
    <property type="match status" value="1"/>
</dbReference>
<dbReference type="STRING" id="554065.E1ZNC9"/>
<dbReference type="SUPFAM" id="SSF51905">
    <property type="entry name" value="FAD/NAD(P)-binding domain"/>
    <property type="match status" value="1"/>
</dbReference>
<feature type="domain" description="TF-B3" evidence="7">
    <location>
        <begin position="9"/>
        <end position="112"/>
    </location>
</feature>
<accession>E1ZNC9</accession>
<reference evidence="8 9" key="1">
    <citation type="journal article" date="2010" name="Plant Cell">
        <title>The Chlorella variabilis NC64A genome reveals adaptation to photosymbiosis, coevolution with viruses, and cryptic sex.</title>
        <authorList>
            <person name="Blanc G."/>
            <person name="Duncan G."/>
            <person name="Agarkova I."/>
            <person name="Borodovsky M."/>
            <person name="Gurnon J."/>
            <person name="Kuo A."/>
            <person name="Lindquist E."/>
            <person name="Lucas S."/>
            <person name="Pangilinan J."/>
            <person name="Polle J."/>
            <person name="Salamov A."/>
            <person name="Terry A."/>
            <person name="Yamada T."/>
            <person name="Dunigan D.D."/>
            <person name="Grigoriev I.V."/>
            <person name="Claverie J.M."/>
            <person name="Van Etten J.L."/>
        </authorList>
    </citation>
    <scope>NUCLEOTIDE SEQUENCE [LARGE SCALE GENOMIC DNA]</scope>
    <source>
        <strain evidence="8 9">NC64A</strain>
    </source>
</reference>
<dbReference type="Pfam" id="PF01593">
    <property type="entry name" value="Amino_oxidase"/>
    <property type="match status" value="2"/>
</dbReference>
<dbReference type="RefSeq" id="XP_005844686.1">
    <property type="nucleotide sequence ID" value="XM_005844624.1"/>
</dbReference>
<feature type="region of interest" description="Disordered" evidence="6">
    <location>
        <begin position="195"/>
        <end position="364"/>
    </location>
</feature>
<dbReference type="InterPro" id="IPR036955">
    <property type="entry name" value="AP2/ERF_dom_sf"/>
</dbReference>
<dbReference type="InParanoid" id="E1ZNC9"/>
<sequence length="1484" mass="158593">MAGGDELEYTKVLSESYVSRNAPLGFPARFHRVWFTETTDVLLKNEAGEAWEGRVTKKAADEKKPDSCNITGGWGIFVKANGLQEGDEVKFQHQPATSSSKAAIRITVLSRGNTNEAAAKRQAAKRQAAQLGKPGRKPASPAAARTPGRKRPRQEARPPEHPAQQQAAQPRRGPGTAAAAAAALAARAAAAVAAEQPPTLAAGEREYIRHSRQQPEQQQQQQGVEEAAAWQAAEQEAAGREQQEEEAVLQEEQPAEQQVKSPYSGCYDLPPGESSDDAADAPAAPQAAARAPAAAAAAVPSRGEEAERGAKRQRPAAAAAAGVVAAAAASVQPLEAASHQAERDAGAGGSGGEEGDPREGGLAAGAPKLTAGALVGRTVLLRCPAGPALHSRREWVAGRVLEPVGSRPGMLVVQLVGANSQQQQHQEGEEQQQQQQQQQEEGQPAAAAPAGGIEELSFFNPSDVAAQLPEGLIGWTVRKHFPGFGPRKWIGKVDGFVAECQLYHITYEDGDGEEAELHELLPVLRGPHRAQNGARLAPAGAPSRPAAGGKKRGRPPKQAPPGEPQAAAAAVAAAGRGRRVAAAAGADAAAGGAAWVQVEATPVAIAEAEEGGFYAAGGAGHDRHVLAFDREAGMARPVGPWIVDRHKGTVLGRAARLDKRHLPDRQLPDGGEEGRAYRSPCVPGWLGVSIVESDEEQVWHPGYKGQYHPVFWDSHCAVKHKVPSAYTETVEEAALLYDRMALSYFGSGADTNFPPTEELLAELGGQEEGARSQVIPLAARLLFMEQSIPDEAIATDVSQEEWDEWESYIQDNHLLRRPAADAPRQLAARLKWLLQQASAAGLPGPLGTPLVHPSALLPPYRGAAMRRFMAACDACTEVGTNKDHYAPDAAHCFACASTVKKGGGASFRHSCNKLSALIRELEVAVISQDALSSFASGEGEEEAAAAADDEQQGLDAKLRLWRTGCPDGGQSDDAREQAADARRQRQRGQAGGAALPRRGARGGRGGRGAAVRQEKPVPPGAPRVIVIGGGVAGLKAAADLQRSGAQVTVLEARDRLGGRIHTHQLVAGEVRRPVDLGATFICGTSRRPPVNPMLEFAVDVLGLSLRPKRRDGPAATTLYDKQGLPIPDEQLEEAEEKYAELMEQLLDRGEKARAGSTETLANAIRSILEDLQLEAMERQIVEAYLVDLYVTTTDRMSLKGSVSSGYDGDHELVVGGFGQEEPLWAHAVVCTLPLGCLQKQTVAFQPPLPAYKQQAIDGLGMGTENRVAMLFEEVFWPEGPHFLRPLHGRYTFSNLHALGVENVLCAWVRPQDIDAYEAMSDGEVLADVEAALREMFPNTFRKPMAHTITRWQQDPYCYGAYSFVPPHGRKAYYEWMSYPVSGDAAADAKAVEQRGLHVTAQTRLWFAGEASSKDDAYTAHGAFVTGHHQAIRIKRWWRHHHEQLERSQREAAAAGAAAAQARQLASPLRRRRGGCVEAGGASQQ</sequence>
<dbReference type="Gene3D" id="2.40.330.10">
    <property type="entry name" value="DNA-binding pseudobarrel domain"/>
    <property type="match status" value="1"/>
</dbReference>
<comment type="similarity">
    <text evidence="1">Belongs to the flavin monoamine oxidase family.</text>
</comment>
<dbReference type="InterPro" id="IPR047365">
    <property type="entry name" value="Tudor_AtPTM-like"/>
</dbReference>
<dbReference type="InterPro" id="IPR050281">
    <property type="entry name" value="Flavin_monoamine_oxidase"/>
</dbReference>
<dbReference type="Gene3D" id="3.90.660.10">
    <property type="match status" value="1"/>
</dbReference>
<dbReference type="eggNOG" id="KOG0029">
    <property type="taxonomic scope" value="Eukaryota"/>
</dbReference>
<dbReference type="KEGG" id="cvr:CHLNCDRAFT_138597"/>
<dbReference type="Proteomes" id="UP000008141">
    <property type="component" value="Unassembled WGS sequence"/>
</dbReference>
<feature type="compositionally biased region" description="Low complexity" evidence="6">
    <location>
        <begin position="280"/>
        <end position="298"/>
    </location>
</feature>
<dbReference type="InterPro" id="IPR015300">
    <property type="entry name" value="DNA-bd_pseudobarrel_sf"/>
</dbReference>
<dbReference type="SUPFAM" id="SSF54373">
    <property type="entry name" value="FAD-linked reductases, C-terminal domain"/>
    <property type="match status" value="1"/>
</dbReference>
<feature type="region of interest" description="Disordered" evidence="6">
    <location>
        <begin position="961"/>
        <end position="1022"/>
    </location>
</feature>
<feature type="compositionally biased region" description="Low complexity" evidence="6">
    <location>
        <begin position="533"/>
        <end position="548"/>
    </location>
</feature>
<dbReference type="Pfam" id="PF21743">
    <property type="entry name" value="PTM_DIR17_Tudor"/>
    <property type="match status" value="1"/>
</dbReference>
<dbReference type="PANTHER" id="PTHR10742:SF410">
    <property type="entry name" value="LYSINE-SPECIFIC HISTONE DEMETHYLASE 2"/>
    <property type="match status" value="1"/>
</dbReference>
<dbReference type="Gene3D" id="3.50.50.60">
    <property type="entry name" value="FAD/NAD(P)-binding domain"/>
    <property type="match status" value="1"/>
</dbReference>
<feature type="compositionally biased region" description="Basic and acidic residues" evidence="6">
    <location>
        <begin position="972"/>
        <end position="983"/>
    </location>
</feature>
<evidence type="ECO:0000256" key="1">
    <source>
        <dbReference type="ARBA" id="ARBA00005995"/>
    </source>
</evidence>
<gene>
    <name evidence="8" type="ORF">CHLNCDRAFT_138597</name>
</gene>
<dbReference type="Pfam" id="PF02362">
    <property type="entry name" value="B3"/>
    <property type="match status" value="1"/>
</dbReference>
<dbReference type="PANTHER" id="PTHR10742">
    <property type="entry name" value="FLAVIN MONOAMINE OXIDASE"/>
    <property type="match status" value="1"/>
</dbReference>
<dbReference type="SMART" id="SM01019">
    <property type="entry name" value="B3"/>
    <property type="match status" value="1"/>
</dbReference>
<feature type="compositionally biased region" description="Low complexity" evidence="6">
    <location>
        <begin position="316"/>
        <end position="329"/>
    </location>
</feature>
<keyword evidence="9" id="KW-1185">Reference proteome</keyword>
<evidence type="ECO:0000259" key="7">
    <source>
        <dbReference type="PROSITE" id="PS50863"/>
    </source>
</evidence>
<feature type="compositionally biased region" description="Low complexity" evidence="6">
    <location>
        <begin position="162"/>
        <end position="180"/>
    </location>
</feature>
<protein>
    <recommendedName>
        <fullName evidence="7">TF-B3 domain-containing protein</fullName>
    </recommendedName>
</protein>
<evidence type="ECO:0000313" key="8">
    <source>
        <dbReference type="EMBL" id="EFN52584.1"/>
    </source>
</evidence>
<evidence type="ECO:0000256" key="6">
    <source>
        <dbReference type="SAM" id="MobiDB-lite"/>
    </source>
</evidence>
<keyword evidence="5" id="KW-0539">Nucleus</keyword>
<evidence type="ECO:0000256" key="5">
    <source>
        <dbReference type="ARBA" id="ARBA00023242"/>
    </source>
</evidence>
<dbReference type="InterPro" id="IPR003340">
    <property type="entry name" value="B3_DNA-bd"/>
</dbReference>
<organism evidence="9">
    <name type="scientific">Chlorella variabilis</name>
    <name type="common">Green alga</name>
    <dbReference type="NCBI Taxonomy" id="554065"/>
    <lineage>
        <taxon>Eukaryota</taxon>
        <taxon>Viridiplantae</taxon>
        <taxon>Chlorophyta</taxon>
        <taxon>core chlorophytes</taxon>
        <taxon>Trebouxiophyceae</taxon>
        <taxon>Chlorellales</taxon>
        <taxon>Chlorellaceae</taxon>
        <taxon>Chlorella clade</taxon>
        <taxon>Chlorella</taxon>
    </lineage>
</organism>
<feature type="region of interest" description="Disordered" evidence="6">
    <location>
        <begin position="418"/>
        <end position="449"/>
    </location>
</feature>
<feature type="region of interest" description="Disordered" evidence="6">
    <location>
        <begin position="1450"/>
        <end position="1484"/>
    </location>
</feature>
<proteinExistence type="inferred from homology"/>
<dbReference type="EMBL" id="GL433855">
    <property type="protein sequence ID" value="EFN52584.1"/>
    <property type="molecule type" value="Genomic_DNA"/>
</dbReference>
<evidence type="ECO:0000256" key="3">
    <source>
        <dbReference type="ARBA" id="ARBA00023125"/>
    </source>
</evidence>
<evidence type="ECO:0000256" key="2">
    <source>
        <dbReference type="ARBA" id="ARBA00023015"/>
    </source>
</evidence>
<dbReference type="Gene3D" id="3.30.730.10">
    <property type="entry name" value="AP2/ERF domain"/>
    <property type="match status" value="1"/>
</dbReference>
<feature type="compositionally biased region" description="Low complexity" evidence="6">
    <location>
        <begin position="250"/>
        <end position="259"/>
    </location>
</feature>
<dbReference type="GeneID" id="17352028"/>
<keyword evidence="3" id="KW-0238">DNA-binding</keyword>
<dbReference type="GO" id="GO:0003700">
    <property type="term" value="F:DNA-binding transcription factor activity"/>
    <property type="evidence" value="ECO:0007669"/>
    <property type="project" value="InterPro"/>
</dbReference>